<dbReference type="Proteomes" id="UP001184230">
    <property type="component" value="Unassembled WGS sequence"/>
</dbReference>
<dbReference type="Pfam" id="PF13018">
    <property type="entry name" value="ESPR"/>
    <property type="match status" value="1"/>
</dbReference>
<dbReference type="InterPro" id="IPR013425">
    <property type="entry name" value="Autotrns_rpt"/>
</dbReference>
<keyword evidence="5" id="KW-1185">Reference proteome</keyword>
<name>A0ABU1ND88_9BURK</name>
<dbReference type="InterPro" id="IPR051551">
    <property type="entry name" value="Autotransporter_adhesion"/>
</dbReference>
<organism evidence="4 5">
    <name type="scientific">Variovorax soli</name>
    <dbReference type="NCBI Taxonomy" id="376815"/>
    <lineage>
        <taxon>Bacteria</taxon>
        <taxon>Pseudomonadati</taxon>
        <taxon>Pseudomonadota</taxon>
        <taxon>Betaproteobacteria</taxon>
        <taxon>Burkholderiales</taxon>
        <taxon>Comamonadaceae</taxon>
        <taxon>Variovorax</taxon>
    </lineage>
</organism>
<dbReference type="Gene3D" id="2.160.20.20">
    <property type="match status" value="4"/>
</dbReference>
<evidence type="ECO:0000259" key="3">
    <source>
        <dbReference type="Pfam" id="PF13018"/>
    </source>
</evidence>
<dbReference type="InterPro" id="IPR011050">
    <property type="entry name" value="Pectin_lyase_fold/virulence"/>
</dbReference>
<feature type="compositionally biased region" description="Gly residues" evidence="2">
    <location>
        <begin position="190"/>
        <end position="209"/>
    </location>
</feature>
<feature type="compositionally biased region" description="Gly residues" evidence="2">
    <location>
        <begin position="262"/>
        <end position="272"/>
    </location>
</feature>
<reference evidence="4 5" key="1">
    <citation type="submission" date="2023-07" db="EMBL/GenBank/DDBJ databases">
        <title>Sorghum-associated microbial communities from plants grown in Nebraska, USA.</title>
        <authorList>
            <person name="Schachtman D."/>
        </authorList>
    </citation>
    <scope>NUCLEOTIDE SEQUENCE [LARGE SCALE GENOMIC DNA]</scope>
    <source>
        <strain evidence="4 5">DS1781</strain>
    </source>
</reference>
<feature type="domain" description="ESPR" evidence="3">
    <location>
        <begin position="1"/>
        <end position="47"/>
    </location>
</feature>
<evidence type="ECO:0000256" key="2">
    <source>
        <dbReference type="SAM" id="MobiDB-lite"/>
    </source>
</evidence>
<evidence type="ECO:0000256" key="1">
    <source>
        <dbReference type="ARBA" id="ARBA00022729"/>
    </source>
</evidence>
<accession>A0ABU1ND88</accession>
<keyword evidence="1" id="KW-0732">Signal</keyword>
<feature type="compositionally biased region" description="Gly residues" evidence="2">
    <location>
        <begin position="279"/>
        <end position="289"/>
    </location>
</feature>
<dbReference type="PANTHER" id="PTHR35037:SF3">
    <property type="entry name" value="C-TERMINAL REGION OF AIDA-LIKE PROTEIN"/>
    <property type="match status" value="1"/>
</dbReference>
<feature type="non-terminal residue" evidence="4">
    <location>
        <position position="1191"/>
    </location>
</feature>
<dbReference type="PRINTS" id="PR01228">
    <property type="entry name" value="EGGSHELL"/>
</dbReference>
<dbReference type="SUPFAM" id="SSF51126">
    <property type="entry name" value="Pectin lyase-like"/>
    <property type="match status" value="2"/>
</dbReference>
<dbReference type="InterPro" id="IPR012332">
    <property type="entry name" value="Autotransporter_pectin_lyase_C"/>
</dbReference>
<evidence type="ECO:0000313" key="5">
    <source>
        <dbReference type="Proteomes" id="UP001184230"/>
    </source>
</evidence>
<proteinExistence type="predicted"/>
<sequence>MNKMHRTLWNPALGAWVAAPENVRARGKRSGIARASALTAALLCAGMPAAQACTAGSTAELAACIAGTDAVIDLTGSITLSTHLPVVERSVTINGHGFALDGAGQFRGFFIGSGATTINSLTMQNLLAQGGQGGPGNAGAGGGMGAGGAVFVGSVAGANLNDVLIVDSRAIGGNGGNFDLNSGTGGGGGMGGNGDGALPSGWGGGGGGLFDDASGANGGGPNSGAGGGGNAGSGGDGGLYSGGGGGGFIGLSAGTNGGSGGWGGGGGGGGVWGPDHGGDGGFGGGGGSGSTWGGAGGFGGGGAGGASGGGITGAGGFGGGNGGSLRGGGGGGGAGMGGAIFVMDGGSLTLTGNTEVRGNNVTGGASGGNGAQAGSAFGSGIFMQGTNSALAFVPGAGATQTIADAIADQTGSGGIGTDAGSIGVTKSGAGRLVLSGANTYSGGTTVTGGTLSISADQNLGAASGTLTLDGGTLQNTAAITTARAITVGNAGGTFQTDADLSSTGSISGTGGVIKTGAGALTFAGTNTYTGATTVGAGTLRAGAANAFSAASAVTLGGGVVLDLNNYNQAIGSVAGYGFVTLGTGTLTVGGDNSNTTFNGIFSGSGELIKVGTGTLTLTRDNQNTGFVTVNAGTLRLNNSFYALGANSATARVNTGGTLDLGGMYGVAQHINLNGGTLTDSVGQGLLRGGITLSAGGTNTISSYNSRLTLAGVIDGDSVTIDGTVGYRAANTYTGTTTINPGAALFTDAAGVGSGSGIVNNGALLFDQQSAGVVNQAISGSGYVSKSGGGTLTLSGANSYSGGTEIWQGALAISSDQNLGAASGSLDFWGGTLRNTAALTTPRAIYIGSPGGTLRTDADLTATGSISGSGELIKTGSGTLTLTGANTYGGGTTVLGGTLSISADQNLGDASAALNLDGGTTLRTTGAFTMGRSIDFGRGDVTLQTDADLTANGVISGRGTLVKTGGGTLTLSGANTYWGGTTVTAGTLAVSGDQNLGRGSGGLTLDGGTLRTTGAFTTARNVILGASGGTLQTDADLTAIGILSGDGSLTKTGAGTLTLTGINTYTGDTRLDAGALAVSADANLGNASAALNFNGGTLRSTGAFATARGINLAAGGGTVQTYNDLAATGTVSGGGALIKTGSATLTLTGENTYSGGTDLKQGRLAVGNNRALGSGELAMHEGTILRFAADGL</sequence>
<feature type="region of interest" description="Disordered" evidence="2">
    <location>
        <begin position="190"/>
        <end position="230"/>
    </location>
</feature>
<dbReference type="PANTHER" id="PTHR35037">
    <property type="entry name" value="C-TERMINAL REGION OF AIDA-LIKE PROTEIN"/>
    <property type="match status" value="1"/>
</dbReference>
<feature type="region of interest" description="Disordered" evidence="2">
    <location>
        <begin position="262"/>
        <end position="289"/>
    </location>
</feature>
<feature type="compositionally biased region" description="Gly residues" evidence="2">
    <location>
        <begin position="216"/>
        <end position="230"/>
    </location>
</feature>
<comment type="caution">
    <text evidence="4">The sequence shown here is derived from an EMBL/GenBank/DDBJ whole genome shotgun (WGS) entry which is preliminary data.</text>
</comment>
<gene>
    <name evidence="4" type="ORF">J2739_002027</name>
</gene>
<dbReference type="NCBIfam" id="TIGR02601">
    <property type="entry name" value="autotrns_rpt"/>
    <property type="match status" value="8"/>
</dbReference>
<dbReference type="InterPro" id="IPR024973">
    <property type="entry name" value="ESPR"/>
</dbReference>
<evidence type="ECO:0000313" key="4">
    <source>
        <dbReference type="EMBL" id="MDR6536257.1"/>
    </source>
</evidence>
<protein>
    <submittedName>
        <fullName evidence="4">Autotransporter-associated beta strand protein</fullName>
    </submittedName>
</protein>
<dbReference type="RefSeq" id="WP_309901066.1">
    <property type="nucleotide sequence ID" value="NZ_JAVDRF010000003.1"/>
</dbReference>
<dbReference type="Pfam" id="PF12951">
    <property type="entry name" value="PATR"/>
    <property type="match status" value="9"/>
</dbReference>
<dbReference type="EMBL" id="JAVDRF010000003">
    <property type="protein sequence ID" value="MDR6536257.1"/>
    <property type="molecule type" value="Genomic_DNA"/>
</dbReference>